<feature type="transmembrane region" description="Helical" evidence="1">
    <location>
        <begin position="21"/>
        <end position="50"/>
    </location>
</feature>
<gene>
    <name evidence="2" type="ORF">SD10_27885</name>
</gene>
<evidence type="ECO:0000313" key="2">
    <source>
        <dbReference type="EMBL" id="AKD58151.1"/>
    </source>
</evidence>
<protein>
    <submittedName>
        <fullName evidence="2">ABC transporter permease</fullName>
    </submittedName>
</protein>
<dbReference type="RefSeq" id="WP_046578664.1">
    <property type="nucleotide sequence ID" value="NZ_CP010429.1"/>
</dbReference>
<proteinExistence type="predicted"/>
<feature type="transmembrane region" description="Helical" evidence="1">
    <location>
        <begin position="223"/>
        <end position="242"/>
    </location>
</feature>
<dbReference type="InterPro" id="IPR030802">
    <property type="entry name" value="Permease_MalE"/>
</dbReference>
<dbReference type="PANTHER" id="PTHR30188">
    <property type="entry name" value="ABC TRANSPORTER PERMEASE PROTEIN-RELATED"/>
    <property type="match status" value="1"/>
</dbReference>
<dbReference type="EMBL" id="CP010429">
    <property type="protein sequence ID" value="AKD58151.1"/>
    <property type="molecule type" value="Genomic_DNA"/>
</dbReference>
<dbReference type="Proteomes" id="UP000033054">
    <property type="component" value="Chromosome"/>
</dbReference>
<name>A0A0E3VAI8_9BACT</name>
<dbReference type="AlphaFoldDB" id="A0A0E3VAI8"/>
<dbReference type="HOGENOM" id="CLU_045686_1_1_10"/>
<keyword evidence="1" id="KW-0472">Membrane</keyword>
<dbReference type="OrthoDB" id="9810518at2"/>
<dbReference type="STRING" id="1379870.SD10_27885"/>
<keyword evidence="1" id="KW-0812">Transmembrane</keyword>
<dbReference type="KEGG" id="srd:SD10_27885"/>
<keyword evidence="3" id="KW-1185">Reference proteome</keyword>
<feature type="transmembrane region" description="Helical" evidence="1">
    <location>
        <begin position="133"/>
        <end position="159"/>
    </location>
</feature>
<evidence type="ECO:0000256" key="1">
    <source>
        <dbReference type="SAM" id="Phobius"/>
    </source>
</evidence>
<sequence>MSRLGSYFIFLGTLFRNREKFRVYMGLILNECMSIGVGSIFIVALVNIFIGAVTCVQTAYNLTNPFVPKYIIALIVRDSSILELAPTLSCIVLAGKVGSNIASELGTMRITEQVDALEVMGINSSSYLILPKVIASVLMFPLLVIMAAFLAILGGYIAGTLASVISSEDYITGLRFDYKPFGVAFALIKTTVFAFLISTISAYQGYNVSGGALEVGAASTSAVTNSCIAIVAADFVLTQLLLT</sequence>
<accession>A0A0E3VAI8</accession>
<dbReference type="GO" id="GO:0005548">
    <property type="term" value="F:phospholipid transporter activity"/>
    <property type="evidence" value="ECO:0007669"/>
    <property type="project" value="TreeGrafter"/>
</dbReference>
<reference evidence="2 3" key="1">
    <citation type="journal article" date="2014" name="Curr. Microbiol.">
        <title>Spirosoma radiotolerans sp. nov., a gamma-radiation-resistant bacterium isolated from gamma ray-irradiated soil.</title>
        <authorList>
            <person name="Lee J.J."/>
            <person name="Srinivasan S."/>
            <person name="Lim S."/>
            <person name="Joe M."/>
            <person name="Im S."/>
            <person name="Bae S.I."/>
            <person name="Park K.R."/>
            <person name="Han J.H."/>
            <person name="Park S.H."/>
            <person name="Joo B.M."/>
            <person name="Park S.J."/>
            <person name="Kim M.K."/>
        </authorList>
    </citation>
    <scope>NUCLEOTIDE SEQUENCE [LARGE SCALE GENOMIC DNA]</scope>
    <source>
        <strain evidence="2 3">DG5A</strain>
    </source>
</reference>
<organism evidence="2 3">
    <name type="scientific">Spirosoma radiotolerans</name>
    <dbReference type="NCBI Taxonomy" id="1379870"/>
    <lineage>
        <taxon>Bacteria</taxon>
        <taxon>Pseudomonadati</taxon>
        <taxon>Bacteroidota</taxon>
        <taxon>Cytophagia</taxon>
        <taxon>Cytophagales</taxon>
        <taxon>Cytophagaceae</taxon>
        <taxon>Spirosoma</taxon>
    </lineage>
</organism>
<dbReference type="PATRIC" id="fig|1379870.5.peg.6009"/>
<dbReference type="PANTHER" id="PTHR30188:SF4">
    <property type="entry name" value="PROTEIN TRIGALACTOSYLDIACYLGLYCEROL 1, CHLOROPLASTIC"/>
    <property type="match status" value="1"/>
</dbReference>
<keyword evidence="1" id="KW-1133">Transmembrane helix</keyword>
<evidence type="ECO:0000313" key="3">
    <source>
        <dbReference type="Proteomes" id="UP000033054"/>
    </source>
</evidence>
<dbReference type="GO" id="GO:0043190">
    <property type="term" value="C:ATP-binding cassette (ABC) transporter complex"/>
    <property type="evidence" value="ECO:0007669"/>
    <property type="project" value="InterPro"/>
</dbReference>
<dbReference type="Pfam" id="PF02405">
    <property type="entry name" value="MlaE"/>
    <property type="match status" value="1"/>
</dbReference>
<feature type="transmembrane region" description="Helical" evidence="1">
    <location>
        <begin position="180"/>
        <end position="203"/>
    </location>
</feature>